<evidence type="ECO:0000313" key="2">
    <source>
        <dbReference type="EMBL" id="OSO88009.1"/>
    </source>
</evidence>
<dbReference type="Pfam" id="PF00535">
    <property type="entry name" value="Glycos_transf_2"/>
    <property type="match status" value="1"/>
</dbReference>
<dbReference type="SUPFAM" id="SSF53448">
    <property type="entry name" value="Nucleotide-diphospho-sugar transferases"/>
    <property type="match status" value="1"/>
</dbReference>
<dbReference type="InterPro" id="IPR001173">
    <property type="entry name" value="Glyco_trans_2-like"/>
</dbReference>
<dbReference type="GO" id="GO:0016758">
    <property type="term" value="F:hexosyltransferase activity"/>
    <property type="evidence" value="ECO:0007669"/>
    <property type="project" value="UniProtKB-ARBA"/>
</dbReference>
<protein>
    <recommendedName>
        <fullName evidence="1">Glycosyltransferase 2-like domain-containing protein</fullName>
    </recommendedName>
</protein>
<proteinExistence type="predicted"/>
<dbReference type="RefSeq" id="WP_085729144.1">
    <property type="nucleotide sequence ID" value="NZ_NBYN01000066.1"/>
</dbReference>
<organism evidence="2 3">
    <name type="scientific">Cylindrospermopsis raciborskii CENA303</name>
    <dbReference type="NCBI Taxonomy" id="1170769"/>
    <lineage>
        <taxon>Bacteria</taxon>
        <taxon>Bacillati</taxon>
        <taxon>Cyanobacteriota</taxon>
        <taxon>Cyanophyceae</taxon>
        <taxon>Nostocales</taxon>
        <taxon>Aphanizomenonaceae</taxon>
        <taxon>Cylindrospermopsis</taxon>
    </lineage>
</organism>
<accession>A0A1X4G3B8</accession>
<dbReference type="PANTHER" id="PTHR22916">
    <property type="entry name" value="GLYCOSYLTRANSFERASE"/>
    <property type="match status" value="1"/>
</dbReference>
<dbReference type="EMBL" id="NBYN01000066">
    <property type="protein sequence ID" value="OSO88009.1"/>
    <property type="molecule type" value="Genomic_DNA"/>
</dbReference>
<dbReference type="AlphaFoldDB" id="A0A1X4G3B8"/>
<evidence type="ECO:0000313" key="3">
    <source>
        <dbReference type="Proteomes" id="UP000192997"/>
    </source>
</evidence>
<dbReference type="CDD" id="cd00761">
    <property type="entry name" value="Glyco_tranf_GTA_type"/>
    <property type="match status" value="1"/>
</dbReference>
<dbReference type="InterPro" id="IPR029044">
    <property type="entry name" value="Nucleotide-diphossugar_trans"/>
</dbReference>
<dbReference type="PANTHER" id="PTHR22916:SF3">
    <property type="entry name" value="UDP-GLCNAC:BETAGAL BETA-1,3-N-ACETYLGLUCOSAMINYLTRANSFERASE-LIKE PROTEIN 1"/>
    <property type="match status" value="1"/>
</dbReference>
<reference evidence="3" key="1">
    <citation type="submission" date="2017-04" db="EMBL/GenBank/DDBJ databases">
        <authorList>
            <person name="Abreu V.A."/>
            <person name="Popin R.V."/>
            <person name="Rigonato J."/>
            <person name="Andreote A.P."/>
            <person name="Schaker P.C."/>
            <person name="Hoff-Risseti C."/>
            <person name="Alvarenga D.O."/>
            <person name="Varani A.M."/>
            <person name="Fiore M.F."/>
        </authorList>
    </citation>
    <scope>NUCLEOTIDE SEQUENCE [LARGE SCALE GENOMIC DNA]</scope>
    <source>
        <strain evidence="3">CENA303</strain>
    </source>
</reference>
<gene>
    <name evidence="2" type="ORF">B7O87_14690</name>
</gene>
<sequence length="82" mass="9231">MPQVSIVTPCYNAEKFISKAIDSFRNQTFTDWEYIIVDDGSTDNSAEIVSHYMQLETRLKLVKQSNTGLCITRNNGLKASSP</sequence>
<evidence type="ECO:0000259" key="1">
    <source>
        <dbReference type="Pfam" id="PF00535"/>
    </source>
</evidence>
<name>A0A1X4G3B8_9CYAN</name>
<feature type="domain" description="Glycosyltransferase 2-like" evidence="1">
    <location>
        <begin position="5"/>
        <end position="80"/>
    </location>
</feature>
<comment type="caution">
    <text evidence="2">The sequence shown here is derived from an EMBL/GenBank/DDBJ whole genome shotgun (WGS) entry which is preliminary data.</text>
</comment>
<dbReference type="Gene3D" id="3.90.550.10">
    <property type="entry name" value="Spore Coat Polysaccharide Biosynthesis Protein SpsA, Chain A"/>
    <property type="match status" value="1"/>
</dbReference>
<dbReference type="Proteomes" id="UP000192997">
    <property type="component" value="Unassembled WGS sequence"/>
</dbReference>